<feature type="compositionally biased region" description="Polar residues" evidence="1">
    <location>
        <begin position="359"/>
        <end position="375"/>
    </location>
</feature>
<accession>A0A8J5S4F4</accession>
<evidence type="ECO:0000256" key="1">
    <source>
        <dbReference type="SAM" id="MobiDB-lite"/>
    </source>
</evidence>
<organism evidence="2 3">
    <name type="scientific">Zizania palustris</name>
    <name type="common">Northern wild rice</name>
    <dbReference type="NCBI Taxonomy" id="103762"/>
    <lineage>
        <taxon>Eukaryota</taxon>
        <taxon>Viridiplantae</taxon>
        <taxon>Streptophyta</taxon>
        <taxon>Embryophyta</taxon>
        <taxon>Tracheophyta</taxon>
        <taxon>Spermatophyta</taxon>
        <taxon>Magnoliopsida</taxon>
        <taxon>Liliopsida</taxon>
        <taxon>Poales</taxon>
        <taxon>Poaceae</taxon>
        <taxon>BOP clade</taxon>
        <taxon>Oryzoideae</taxon>
        <taxon>Oryzeae</taxon>
        <taxon>Zizaniinae</taxon>
        <taxon>Zizania</taxon>
    </lineage>
</organism>
<proteinExistence type="predicted"/>
<feature type="region of interest" description="Disordered" evidence="1">
    <location>
        <begin position="315"/>
        <end position="395"/>
    </location>
</feature>
<dbReference type="AlphaFoldDB" id="A0A8J5S4F4"/>
<evidence type="ECO:0000313" key="3">
    <source>
        <dbReference type="Proteomes" id="UP000729402"/>
    </source>
</evidence>
<gene>
    <name evidence="2" type="ORF">GUJ93_ZPchr0009g1933</name>
</gene>
<reference evidence="2" key="2">
    <citation type="submission" date="2021-02" db="EMBL/GenBank/DDBJ databases">
        <authorList>
            <person name="Kimball J.A."/>
            <person name="Haas M.W."/>
            <person name="Macchietto M."/>
            <person name="Kono T."/>
            <person name="Duquette J."/>
            <person name="Shao M."/>
        </authorList>
    </citation>
    <scope>NUCLEOTIDE SEQUENCE</scope>
    <source>
        <tissue evidence="2">Fresh leaf tissue</tissue>
    </source>
</reference>
<feature type="compositionally biased region" description="Basic and acidic residues" evidence="1">
    <location>
        <begin position="376"/>
        <end position="395"/>
    </location>
</feature>
<dbReference type="Proteomes" id="UP000729402">
    <property type="component" value="Unassembled WGS sequence"/>
</dbReference>
<dbReference type="InterPro" id="IPR028015">
    <property type="entry name" value="CCDC84-like"/>
</dbReference>
<dbReference type="Pfam" id="PF14968">
    <property type="entry name" value="CCDC84"/>
    <property type="match status" value="1"/>
</dbReference>
<keyword evidence="3" id="KW-1185">Reference proteome</keyword>
<feature type="compositionally biased region" description="Basic and acidic residues" evidence="1">
    <location>
        <begin position="340"/>
        <end position="355"/>
    </location>
</feature>
<dbReference type="PANTHER" id="PTHR31198:SF1">
    <property type="entry name" value="CENTROSOMAL AT-AC SPLICING FACTOR"/>
    <property type="match status" value="1"/>
</dbReference>
<comment type="caution">
    <text evidence="2">The sequence shown here is derived from an EMBL/GenBank/DDBJ whole genome shotgun (WGS) entry which is preliminary data.</text>
</comment>
<protein>
    <recommendedName>
        <fullName evidence="4">TITAN-like protein</fullName>
    </recommendedName>
</protein>
<reference evidence="2" key="1">
    <citation type="journal article" date="2021" name="bioRxiv">
        <title>Whole Genome Assembly and Annotation of Northern Wild Rice, Zizania palustris L., Supports a Whole Genome Duplication in the Zizania Genus.</title>
        <authorList>
            <person name="Haas M."/>
            <person name="Kono T."/>
            <person name="Macchietto M."/>
            <person name="Millas R."/>
            <person name="McGilp L."/>
            <person name="Shao M."/>
            <person name="Duquette J."/>
            <person name="Hirsch C.N."/>
            <person name="Kimball J."/>
        </authorList>
    </citation>
    <scope>NUCLEOTIDE SEQUENCE</scope>
    <source>
        <tissue evidence="2">Fresh leaf tissue</tissue>
    </source>
</reference>
<dbReference type="PANTHER" id="PTHR31198">
    <property type="entry name" value="COILED-COIL DOMAIN-CONTAINING PROTEIN 84"/>
    <property type="match status" value="1"/>
</dbReference>
<dbReference type="OrthoDB" id="1892805at2759"/>
<name>A0A8J5S4F4_ZIZPA</name>
<evidence type="ECO:0008006" key="4">
    <source>
        <dbReference type="Google" id="ProtNLM"/>
    </source>
</evidence>
<dbReference type="EMBL" id="JAAALK010000289">
    <property type="protein sequence ID" value="KAG8049716.1"/>
    <property type="molecule type" value="Genomic_DNA"/>
</dbReference>
<sequence>MPPKRETPTPAAVFEYCELCRRNHNQGRRHRYFPAHRTALAAALSRFRSKLSDLRRALRHPSSGPRSSLWCPFCSVDLVDLDSRFACSNAIYHLTSQDHLNGVKAFLRKHGGQMDQVESYRISDDELAKWEKCCESLSTEPEMLSEGLIGPTPGLLKDIRNKSTSKNLDNFAESYIPYSSNTESCVVMPLQSPTNGAYYPNSTACHGSSTFGSIPYSPSCEIFGVPIKHCGLIPSHEQQIMLGTDLLHSVDTKMKGAQSAILGNEPNSSVSCVVHAQQKISDGNNGQGLKANVHTGAPPPWLEASEHDQENAPLRGYALPSSRKGKSGKLNPKRVGAAWAERRRAEMEMEKRGEPVPETSDSSWLPNFGSVWQSGTRKESRKEFEKNHKPHDEKSNKLPLEIKPYISKRMRVGSRASRMIFGGMPNKCNKRGVFLSKKSRPANSGMLVGAFNYYVSVHLLLLIRDGSITSRGNMEQGHSTCNRWRTVLS</sequence>
<evidence type="ECO:0000313" key="2">
    <source>
        <dbReference type="EMBL" id="KAG8049716.1"/>
    </source>
</evidence>